<protein>
    <submittedName>
        <fullName evidence="2">Transporter substrate-binding domain-containing protein</fullName>
    </submittedName>
</protein>
<dbReference type="Gene3D" id="3.40.190.10">
    <property type="entry name" value="Periplasmic binding protein-like II"/>
    <property type="match status" value="2"/>
</dbReference>
<evidence type="ECO:0000256" key="1">
    <source>
        <dbReference type="SAM" id="SignalP"/>
    </source>
</evidence>
<keyword evidence="1" id="KW-0732">Signal</keyword>
<feature type="signal peptide" evidence="1">
    <location>
        <begin position="1"/>
        <end position="17"/>
    </location>
</feature>
<evidence type="ECO:0000313" key="3">
    <source>
        <dbReference type="Proteomes" id="UP001219956"/>
    </source>
</evidence>
<dbReference type="EMBL" id="JAQQLF010000031">
    <property type="protein sequence ID" value="MDC7719086.1"/>
    <property type="molecule type" value="Genomic_DNA"/>
</dbReference>
<organism evidence="2 3">
    <name type="scientific">Vogesella aquatica</name>
    <dbReference type="NCBI Taxonomy" id="2984206"/>
    <lineage>
        <taxon>Bacteria</taxon>
        <taxon>Pseudomonadati</taxon>
        <taxon>Pseudomonadota</taxon>
        <taxon>Betaproteobacteria</taxon>
        <taxon>Neisseriales</taxon>
        <taxon>Chromobacteriaceae</taxon>
        <taxon>Vogesella</taxon>
    </lineage>
</organism>
<dbReference type="SUPFAM" id="SSF53850">
    <property type="entry name" value="Periplasmic binding protein-like II"/>
    <property type="match status" value="1"/>
</dbReference>
<reference evidence="2 3" key="1">
    <citation type="submission" date="2023-01" db="EMBL/GenBank/DDBJ databases">
        <title>Novel species of the genus Vogesella isolated from rivers.</title>
        <authorList>
            <person name="Lu H."/>
        </authorList>
    </citation>
    <scope>NUCLEOTIDE SEQUENCE [LARGE SCALE GENOMIC DNA]</scope>
    <source>
        <strain evidence="2 3">DC21W</strain>
    </source>
</reference>
<evidence type="ECO:0000313" key="2">
    <source>
        <dbReference type="EMBL" id="MDC7719086.1"/>
    </source>
</evidence>
<gene>
    <name evidence="2" type="ORF">PQU95_17935</name>
</gene>
<name>A0ABT5J2N4_9NEIS</name>
<sequence>MRALLSLMCLASASSLAAGSLLLGLGDQATPPYKLGDATLPANQPGVAVELLQRAAANCDVSMRIKLLPGTRMLKELENGDLDAAGLLSYTTERAAYAAYPLQNGKPNEAQRLATLSYVLYARAGHTLQWDGATLQGLTRRVGTNLGWSINLDLERLGIPAEPVSSVAQNFMKLQAGRIDAYATHELLGDSYLSHHDGLKLVKLQPPVVAKPYYLIFSRSYAARNPALASCLWRQVGTLRDKLYQQRMHDYLD</sequence>
<comment type="caution">
    <text evidence="2">The sequence shown here is derived from an EMBL/GenBank/DDBJ whole genome shotgun (WGS) entry which is preliminary data.</text>
</comment>
<dbReference type="Proteomes" id="UP001219956">
    <property type="component" value="Unassembled WGS sequence"/>
</dbReference>
<feature type="chain" id="PRO_5046468936" evidence="1">
    <location>
        <begin position="18"/>
        <end position="253"/>
    </location>
</feature>
<dbReference type="RefSeq" id="WP_272753271.1">
    <property type="nucleotide sequence ID" value="NZ_JAQQLF010000031.1"/>
</dbReference>
<accession>A0ABT5J2N4</accession>
<proteinExistence type="predicted"/>
<keyword evidence="3" id="KW-1185">Reference proteome</keyword>